<feature type="chain" id="PRO_5046016332" description="Lipoprotein" evidence="2">
    <location>
        <begin position="22"/>
        <end position="275"/>
    </location>
</feature>
<sequence>MKKPRKWLATSAALFIIPALAACSSSNGSDTGKQEQPKTEMSSKANTSSDRKSDQESKKSQTQNKEMPQAQVLQAIKKDLKTKIPIKLPTQLPVDEGKHLTAITSSGDTSYQIQFYETDTPVAVNDPSVPGKRKDAVKIADMQVKKFDSVKKAQEQIGYQNYSKIGGKKMDLGHGVSGYRDAGAGSANIGWNEGRWDLVSRARTNNAKAGEQLALKTVDYLEKHTLPAPNKYGSFHLDAEDKGTSWVLWQDGDTVYNFNKVDDPMNLLAIVEEMK</sequence>
<dbReference type="Proteomes" id="UP001180087">
    <property type="component" value="Chromosome"/>
</dbReference>
<proteinExistence type="predicted"/>
<dbReference type="EMBL" id="CP129113">
    <property type="protein sequence ID" value="WLV25322.1"/>
    <property type="molecule type" value="Genomic_DNA"/>
</dbReference>
<feature type="signal peptide" evidence="2">
    <location>
        <begin position="1"/>
        <end position="21"/>
    </location>
</feature>
<accession>A0ABY9KY51</accession>
<feature type="compositionally biased region" description="Polar residues" evidence="1">
    <location>
        <begin position="39"/>
        <end position="48"/>
    </location>
</feature>
<evidence type="ECO:0000256" key="2">
    <source>
        <dbReference type="SAM" id="SignalP"/>
    </source>
</evidence>
<evidence type="ECO:0000313" key="4">
    <source>
        <dbReference type="Proteomes" id="UP001180087"/>
    </source>
</evidence>
<organism evidence="3 4">
    <name type="scientific">Aciduricibacillus chroicocephali</name>
    <dbReference type="NCBI Taxonomy" id="3054939"/>
    <lineage>
        <taxon>Bacteria</taxon>
        <taxon>Bacillati</taxon>
        <taxon>Bacillota</taxon>
        <taxon>Bacilli</taxon>
        <taxon>Bacillales</taxon>
        <taxon>Bacillaceae</taxon>
        <taxon>Aciduricibacillus</taxon>
    </lineage>
</organism>
<name>A0ABY9KY51_9BACI</name>
<feature type="compositionally biased region" description="Basic and acidic residues" evidence="1">
    <location>
        <begin position="49"/>
        <end position="59"/>
    </location>
</feature>
<evidence type="ECO:0008006" key="5">
    <source>
        <dbReference type="Google" id="ProtNLM"/>
    </source>
</evidence>
<reference evidence="3" key="1">
    <citation type="submission" date="2023-06" db="EMBL/GenBank/DDBJ databases">
        <title>A Treasure from Seagulls: Isolation and Description of Aciduricobacillus qingdaonensis gen. nov., sp. nov., a Rare Obligately Uric Acid-utilizing Member in the Family Bacillaceae.</title>
        <authorList>
            <person name="Liu W."/>
            <person name="Wang B."/>
        </authorList>
    </citation>
    <scope>NUCLEOTIDE SEQUENCE</scope>
    <source>
        <strain evidence="3">44XB</strain>
    </source>
</reference>
<gene>
    <name evidence="3" type="ORF">QR721_03580</name>
</gene>
<protein>
    <recommendedName>
        <fullName evidence="5">Lipoprotein</fullName>
    </recommendedName>
</protein>
<feature type="region of interest" description="Disordered" evidence="1">
    <location>
        <begin position="23"/>
        <end position="70"/>
    </location>
</feature>
<evidence type="ECO:0000256" key="1">
    <source>
        <dbReference type="SAM" id="MobiDB-lite"/>
    </source>
</evidence>
<keyword evidence="2" id="KW-0732">Signal</keyword>
<dbReference type="RefSeq" id="WP_348029110.1">
    <property type="nucleotide sequence ID" value="NZ_CP129113.1"/>
</dbReference>
<evidence type="ECO:0000313" key="3">
    <source>
        <dbReference type="EMBL" id="WLV25322.1"/>
    </source>
</evidence>
<dbReference type="PROSITE" id="PS51257">
    <property type="entry name" value="PROKAR_LIPOPROTEIN"/>
    <property type="match status" value="1"/>
</dbReference>
<keyword evidence="4" id="KW-1185">Reference proteome</keyword>